<evidence type="ECO:0000313" key="2">
    <source>
        <dbReference type="EMBL" id="KNC83481.1"/>
    </source>
</evidence>
<dbReference type="Proteomes" id="UP000054560">
    <property type="component" value="Unassembled WGS sequence"/>
</dbReference>
<evidence type="ECO:0000313" key="3">
    <source>
        <dbReference type="Proteomes" id="UP000054560"/>
    </source>
</evidence>
<reference evidence="2 3" key="1">
    <citation type="submission" date="2011-02" db="EMBL/GenBank/DDBJ databases">
        <title>The Genome Sequence of Sphaeroforma arctica JP610.</title>
        <authorList>
            <consortium name="The Broad Institute Genome Sequencing Platform"/>
            <person name="Russ C."/>
            <person name="Cuomo C."/>
            <person name="Young S.K."/>
            <person name="Zeng Q."/>
            <person name="Gargeya S."/>
            <person name="Alvarado L."/>
            <person name="Berlin A."/>
            <person name="Chapman S.B."/>
            <person name="Chen Z."/>
            <person name="Freedman E."/>
            <person name="Gellesch M."/>
            <person name="Goldberg J."/>
            <person name="Griggs A."/>
            <person name="Gujja S."/>
            <person name="Heilman E."/>
            <person name="Heiman D."/>
            <person name="Howarth C."/>
            <person name="Mehta T."/>
            <person name="Neiman D."/>
            <person name="Pearson M."/>
            <person name="Roberts A."/>
            <person name="Saif S."/>
            <person name="Shea T."/>
            <person name="Shenoy N."/>
            <person name="Sisk P."/>
            <person name="Stolte C."/>
            <person name="Sykes S."/>
            <person name="White J."/>
            <person name="Yandava C."/>
            <person name="Burger G."/>
            <person name="Gray M.W."/>
            <person name="Holland P.W.H."/>
            <person name="King N."/>
            <person name="Lang F.B.F."/>
            <person name="Roger A.J."/>
            <person name="Ruiz-Trillo I."/>
            <person name="Haas B."/>
            <person name="Nusbaum C."/>
            <person name="Birren B."/>
        </authorList>
    </citation>
    <scope>NUCLEOTIDE SEQUENCE [LARGE SCALE GENOMIC DNA]</scope>
    <source>
        <strain evidence="2 3">JP610</strain>
    </source>
</reference>
<keyword evidence="1" id="KW-1133">Transmembrane helix</keyword>
<dbReference type="AlphaFoldDB" id="A0A0L0G3R8"/>
<proteinExistence type="predicted"/>
<dbReference type="GeneID" id="25904766"/>
<keyword evidence="3" id="KW-1185">Reference proteome</keyword>
<organism evidence="2 3">
    <name type="scientific">Sphaeroforma arctica JP610</name>
    <dbReference type="NCBI Taxonomy" id="667725"/>
    <lineage>
        <taxon>Eukaryota</taxon>
        <taxon>Ichthyosporea</taxon>
        <taxon>Ichthyophonida</taxon>
        <taxon>Sphaeroforma</taxon>
    </lineage>
</organism>
<gene>
    <name evidence="2" type="ORF">SARC_04262</name>
</gene>
<feature type="transmembrane region" description="Helical" evidence="1">
    <location>
        <begin position="45"/>
        <end position="70"/>
    </location>
</feature>
<keyword evidence="1" id="KW-0472">Membrane</keyword>
<dbReference type="EMBL" id="KQ241830">
    <property type="protein sequence ID" value="KNC83481.1"/>
    <property type="molecule type" value="Genomic_DNA"/>
</dbReference>
<evidence type="ECO:0000256" key="1">
    <source>
        <dbReference type="SAM" id="Phobius"/>
    </source>
</evidence>
<protein>
    <submittedName>
        <fullName evidence="2">Uncharacterized protein</fullName>
    </submittedName>
</protein>
<sequence>MDRSKYGKTDGKGILAKPTSVLVSAVSSGLAIEQHSVQDYYSLHILYATTAMVLFCGVLMLYATIVYVPIEKLFLVGHQHADSRWESSALIHRVAGDIPDTVCILIGVNTLRSLATYSTQCPLP</sequence>
<keyword evidence="1" id="KW-0812">Transmembrane</keyword>
<accession>A0A0L0G3R8</accession>
<dbReference type="RefSeq" id="XP_014157383.1">
    <property type="nucleotide sequence ID" value="XM_014301908.1"/>
</dbReference>
<name>A0A0L0G3R8_9EUKA</name>